<protein>
    <recommendedName>
        <fullName evidence="4">DRBM domain-containing protein</fullName>
    </recommendedName>
</protein>
<reference evidence="2 3" key="1">
    <citation type="journal article" date="2024" name="Front Chem Biol">
        <title>Unveiling the potential of Daldinia eschscholtzii MFLUCC 19-0629 through bioactivity and bioinformatics studies for enhanced sustainable agriculture production.</title>
        <authorList>
            <person name="Brooks S."/>
            <person name="Weaver J.A."/>
            <person name="Klomchit A."/>
            <person name="Alharthi S.A."/>
            <person name="Onlamun T."/>
            <person name="Nurani R."/>
            <person name="Vong T.K."/>
            <person name="Alberti F."/>
            <person name="Greco C."/>
        </authorList>
    </citation>
    <scope>NUCLEOTIDE SEQUENCE [LARGE SCALE GENOMIC DNA]</scope>
    <source>
        <strain evidence="2">MFLUCC 19-0629</strain>
    </source>
</reference>
<comment type="caution">
    <text evidence="2">The sequence shown here is derived from an EMBL/GenBank/DDBJ whole genome shotgun (WGS) entry which is preliminary data.</text>
</comment>
<dbReference type="Proteomes" id="UP001369815">
    <property type="component" value="Unassembled WGS sequence"/>
</dbReference>
<evidence type="ECO:0000256" key="1">
    <source>
        <dbReference type="SAM" id="MobiDB-lite"/>
    </source>
</evidence>
<feature type="compositionally biased region" description="Pro residues" evidence="1">
    <location>
        <begin position="177"/>
        <end position="189"/>
    </location>
</feature>
<gene>
    <name evidence="2" type="ORF">Daesc_008657</name>
</gene>
<dbReference type="AlphaFoldDB" id="A0AAX6MDS7"/>
<evidence type="ECO:0000313" key="2">
    <source>
        <dbReference type="EMBL" id="KAK6950331.1"/>
    </source>
</evidence>
<feature type="compositionally biased region" description="Low complexity" evidence="1">
    <location>
        <begin position="199"/>
        <end position="223"/>
    </location>
</feature>
<evidence type="ECO:0000313" key="3">
    <source>
        <dbReference type="Proteomes" id="UP001369815"/>
    </source>
</evidence>
<keyword evidence="3" id="KW-1185">Reference proteome</keyword>
<name>A0AAX6MDS7_9PEZI</name>
<dbReference type="EMBL" id="JBANMG010000008">
    <property type="protein sequence ID" value="KAK6950331.1"/>
    <property type="molecule type" value="Genomic_DNA"/>
</dbReference>
<organism evidence="2 3">
    <name type="scientific">Daldinia eschscholtzii</name>
    <dbReference type="NCBI Taxonomy" id="292717"/>
    <lineage>
        <taxon>Eukaryota</taxon>
        <taxon>Fungi</taxon>
        <taxon>Dikarya</taxon>
        <taxon>Ascomycota</taxon>
        <taxon>Pezizomycotina</taxon>
        <taxon>Sordariomycetes</taxon>
        <taxon>Xylariomycetidae</taxon>
        <taxon>Xylariales</taxon>
        <taxon>Hypoxylaceae</taxon>
        <taxon>Daldinia</taxon>
    </lineage>
</organism>
<feature type="region of interest" description="Disordered" evidence="1">
    <location>
        <begin position="171"/>
        <end position="227"/>
    </location>
</feature>
<accession>A0AAX6MDS7</accession>
<proteinExistence type="predicted"/>
<sequence length="338" mass="36977">MASSETYQTIQTWITRQLDYEAKHGAPAPLTDIQRKLLDKLQAVLPPPTPILPEPELGDANWVGVLLGRPRQILHGTKVVAEYRAARQRVPSNVPGGDFKEQPGPVVYGVQKWHCQVHIDEHSEPFPGPDGGLFPDGTLPSFARKKDAKKYAAKCAVEWLGENGYMPRLNVNSVKSPPVPDQPPTPQPSPARKKQKTVSSPPDNPQQSSPSPQSSEDPESLLPKGIASNFNSDEVSAIFEAERLCTRLGFPGLPRFKITDSKMLGFFNGYPDLGALASKLPPGVGHVKDIYGRKAVREKIAEELLEPLNKLATQSVQADKQSKTDSLPVKEVELQVPA</sequence>
<evidence type="ECO:0008006" key="4">
    <source>
        <dbReference type="Google" id="ProtNLM"/>
    </source>
</evidence>